<proteinExistence type="predicted"/>
<dbReference type="Proteomes" id="UP000030765">
    <property type="component" value="Unassembled WGS sequence"/>
</dbReference>
<dbReference type="OMA" id="CKQRITI"/>
<feature type="region of interest" description="Disordered" evidence="2">
    <location>
        <begin position="343"/>
        <end position="364"/>
    </location>
</feature>
<keyword evidence="5" id="KW-1185">Reference proteome</keyword>
<evidence type="ECO:0000256" key="1">
    <source>
        <dbReference type="SAM" id="Coils"/>
    </source>
</evidence>
<dbReference type="AlphaFoldDB" id="A0A084VCM9"/>
<accession>A0A084VCM9</accession>
<evidence type="ECO:0000256" key="2">
    <source>
        <dbReference type="SAM" id="MobiDB-lite"/>
    </source>
</evidence>
<name>A0A084VCM9_ANOSI</name>
<protein>
    <submittedName>
        <fullName evidence="3 4">Membrane protein</fullName>
    </submittedName>
</protein>
<organism evidence="3">
    <name type="scientific">Anopheles sinensis</name>
    <name type="common">Mosquito</name>
    <dbReference type="NCBI Taxonomy" id="74873"/>
    <lineage>
        <taxon>Eukaryota</taxon>
        <taxon>Metazoa</taxon>
        <taxon>Ecdysozoa</taxon>
        <taxon>Arthropoda</taxon>
        <taxon>Hexapoda</taxon>
        <taxon>Insecta</taxon>
        <taxon>Pterygota</taxon>
        <taxon>Neoptera</taxon>
        <taxon>Endopterygota</taxon>
        <taxon>Diptera</taxon>
        <taxon>Nematocera</taxon>
        <taxon>Culicoidea</taxon>
        <taxon>Culicidae</taxon>
        <taxon>Anophelinae</taxon>
        <taxon>Anopheles</taxon>
    </lineage>
</organism>
<gene>
    <name evidence="3" type="ORF">ZHAS_00002623</name>
</gene>
<keyword evidence="1" id="KW-0175">Coiled coil</keyword>
<sequence length="385" mass="44771">MSKRVPSKLCRRTYFLQTGTAPSISEMRKELGPELADVIIETLQPSQRTAVQPERLLVSCEPTPVEGHDSERMRGQIHERILLLGDKISQRVHGYWRERLRTAATTAGTSSDDVDFCRFECRQKIDIAREQERQRYEELLRDMEKTMRQRFLEEKGELHRSYAKARALWAEFVCRKVRKQAKEMLHKIATHYRVQLEQEVTRRMQQEKSRIVSEMEQIVKTAVEQQKRMDERAIHWMINQYEELLKFVNEYNSCLQVVEMTREVCALHSTPHECRSTQVSLDVIEDIGENSSENLVLDDHVTLPPDDLSKWNVFVVSQCLPGCEIESVSEEVVPIEYPSKVPTEPNAVENQRGALDEESERSSVEKITIGGLTYAQPKFGIRQHE</sequence>
<evidence type="ECO:0000313" key="4">
    <source>
        <dbReference type="EnsemblMetazoa" id="ASIC002623-PA"/>
    </source>
</evidence>
<reference evidence="3 5" key="1">
    <citation type="journal article" date="2014" name="BMC Genomics">
        <title>Genome sequence of Anopheles sinensis provides insight into genetics basis of mosquito competence for malaria parasites.</title>
        <authorList>
            <person name="Zhou D."/>
            <person name="Zhang D."/>
            <person name="Ding G."/>
            <person name="Shi L."/>
            <person name="Hou Q."/>
            <person name="Ye Y."/>
            <person name="Xu Y."/>
            <person name="Zhou H."/>
            <person name="Xiong C."/>
            <person name="Li S."/>
            <person name="Yu J."/>
            <person name="Hong S."/>
            <person name="Yu X."/>
            <person name="Zou P."/>
            <person name="Chen C."/>
            <person name="Chang X."/>
            <person name="Wang W."/>
            <person name="Lv Y."/>
            <person name="Sun Y."/>
            <person name="Ma L."/>
            <person name="Shen B."/>
            <person name="Zhu C."/>
        </authorList>
    </citation>
    <scope>NUCLEOTIDE SEQUENCE [LARGE SCALE GENOMIC DNA]</scope>
</reference>
<dbReference type="VEuPathDB" id="VectorBase:ASIC002623"/>
<dbReference type="EMBL" id="KE524620">
    <property type="protein sequence ID" value="KFB35723.1"/>
    <property type="molecule type" value="Genomic_DNA"/>
</dbReference>
<dbReference type="VEuPathDB" id="VectorBase:ASIS008371"/>
<dbReference type="EMBL" id="ATLV01010838">
    <property type="status" value="NOT_ANNOTATED_CDS"/>
    <property type="molecule type" value="Genomic_DNA"/>
</dbReference>
<feature type="coiled-coil region" evidence="1">
    <location>
        <begin position="122"/>
        <end position="149"/>
    </location>
</feature>
<reference evidence="4" key="2">
    <citation type="submission" date="2020-05" db="UniProtKB">
        <authorList>
            <consortium name="EnsemblMetazoa"/>
        </authorList>
    </citation>
    <scope>IDENTIFICATION</scope>
</reference>
<evidence type="ECO:0000313" key="5">
    <source>
        <dbReference type="Proteomes" id="UP000030765"/>
    </source>
</evidence>
<dbReference type="OrthoDB" id="7738837at2759"/>
<dbReference type="EnsemblMetazoa" id="ASIC002623-RA">
    <property type="protein sequence ID" value="ASIC002623-PA"/>
    <property type="gene ID" value="ASIC002623"/>
</dbReference>
<evidence type="ECO:0000313" key="3">
    <source>
        <dbReference type="EMBL" id="KFB35723.1"/>
    </source>
</evidence>